<protein>
    <submittedName>
        <fullName evidence="7">Sigma-54-dependent Fis family transcriptional regulator</fullName>
    </submittedName>
</protein>
<keyword evidence="3" id="KW-0805">Transcription regulation</keyword>
<dbReference type="Pfam" id="PF02954">
    <property type="entry name" value="HTH_8"/>
    <property type="match status" value="1"/>
</dbReference>
<keyword evidence="5" id="KW-0804">Transcription</keyword>
<dbReference type="InterPro" id="IPR009057">
    <property type="entry name" value="Homeodomain-like_sf"/>
</dbReference>
<dbReference type="PANTHER" id="PTHR32071:SF57">
    <property type="entry name" value="C4-DICARBOXYLATE TRANSPORT TRANSCRIPTIONAL REGULATORY PROTEIN DCTD"/>
    <property type="match status" value="1"/>
</dbReference>
<dbReference type="Gene3D" id="1.10.8.60">
    <property type="match status" value="1"/>
</dbReference>
<evidence type="ECO:0000256" key="5">
    <source>
        <dbReference type="ARBA" id="ARBA00023163"/>
    </source>
</evidence>
<dbReference type="InterPro" id="IPR035965">
    <property type="entry name" value="PAS-like_dom_sf"/>
</dbReference>
<dbReference type="CDD" id="cd00130">
    <property type="entry name" value="PAS"/>
    <property type="match status" value="1"/>
</dbReference>
<dbReference type="PROSITE" id="PS50045">
    <property type="entry name" value="SIGMA54_INTERACT_4"/>
    <property type="match status" value="1"/>
</dbReference>
<feature type="domain" description="Sigma-54 factor interaction" evidence="6">
    <location>
        <begin position="334"/>
        <end position="564"/>
    </location>
</feature>
<dbReference type="InterPro" id="IPR025943">
    <property type="entry name" value="Sigma_54_int_dom_ATP-bd_2"/>
</dbReference>
<dbReference type="InterPro" id="IPR000014">
    <property type="entry name" value="PAS"/>
</dbReference>
<dbReference type="Gene3D" id="3.30.450.20">
    <property type="entry name" value="PAS domain"/>
    <property type="match status" value="1"/>
</dbReference>
<dbReference type="PROSITE" id="PS00676">
    <property type="entry name" value="SIGMA54_INTERACT_2"/>
    <property type="match status" value="1"/>
</dbReference>
<dbReference type="CDD" id="cd00009">
    <property type="entry name" value="AAA"/>
    <property type="match status" value="1"/>
</dbReference>
<dbReference type="Gene3D" id="3.30.450.40">
    <property type="match status" value="1"/>
</dbReference>
<dbReference type="Pfam" id="PF25601">
    <property type="entry name" value="AAA_lid_14"/>
    <property type="match status" value="1"/>
</dbReference>
<dbReference type="Pfam" id="PF13426">
    <property type="entry name" value="PAS_9"/>
    <property type="match status" value="1"/>
</dbReference>
<dbReference type="PROSITE" id="PS00675">
    <property type="entry name" value="SIGMA54_INTERACT_1"/>
    <property type="match status" value="1"/>
</dbReference>
<dbReference type="InterPro" id="IPR027417">
    <property type="entry name" value="P-loop_NTPase"/>
</dbReference>
<dbReference type="SUPFAM" id="SSF52540">
    <property type="entry name" value="P-loop containing nucleoside triphosphate hydrolases"/>
    <property type="match status" value="1"/>
</dbReference>
<dbReference type="Pfam" id="PF01590">
    <property type="entry name" value="GAF"/>
    <property type="match status" value="1"/>
</dbReference>
<dbReference type="Gene3D" id="1.10.10.60">
    <property type="entry name" value="Homeodomain-like"/>
    <property type="match status" value="1"/>
</dbReference>
<dbReference type="InterPro" id="IPR003593">
    <property type="entry name" value="AAA+_ATPase"/>
</dbReference>
<reference evidence="7 8" key="1">
    <citation type="submission" date="2024-08" db="EMBL/GenBank/DDBJ databases">
        <title>Clostridium lapicellarii sp. nov., and Clostridium renhuaiense sp. nov., two species isolated from the mud in a fermentation cellar used for producing sauce-flavour Chinese liquors.</title>
        <authorList>
            <person name="Yang F."/>
            <person name="Wang H."/>
            <person name="Chen L.Q."/>
            <person name="Zhou N."/>
            <person name="Lu J.J."/>
            <person name="Pu X.X."/>
            <person name="Wan B."/>
            <person name="Wang L."/>
            <person name="Liu S.J."/>
        </authorList>
    </citation>
    <scope>NUCLEOTIDE SEQUENCE [LARGE SCALE GENOMIC DNA]</scope>
    <source>
        <strain evidence="7 8">MT-5</strain>
    </source>
</reference>
<dbReference type="SUPFAM" id="SSF46689">
    <property type="entry name" value="Homeodomain-like"/>
    <property type="match status" value="1"/>
</dbReference>
<dbReference type="InterPro" id="IPR029016">
    <property type="entry name" value="GAF-like_dom_sf"/>
</dbReference>
<keyword evidence="1" id="KW-0547">Nucleotide-binding</keyword>
<dbReference type="InterPro" id="IPR002078">
    <property type="entry name" value="Sigma_54_int"/>
</dbReference>
<comment type="caution">
    <text evidence="7">The sequence shown here is derived from an EMBL/GenBank/DDBJ whole genome shotgun (WGS) entry which is preliminary data.</text>
</comment>
<evidence type="ECO:0000313" key="8">
    <source>
        <dbReference type="Proteomes" id="UP001564657"/>
    </source>
</evidence>
<evidence type="ECO:0000256" key="3">
    <source>
        <dbReference type="ARBA" id="ARBA00023015"/>
    </source>
</evidence>
<sequence length="648" mass="74372">MGYINRIKERRHRFIEYNEIPKDIRSDILNSWIRCKSYGVGENSNKANILSKSEFDAILEEKKEFIRICLPVMLNLYEILKDTDYSIILTDENAVILKILGNERIMVANKNLDFLEGRRWREEDVGTNAIGTCIYLDKPVWTLGAEHYCKEQHKWTCSAAPIHNSRGKIIGCIDLSGSLGTFHSHTLGIVAEASNTIQEQFAINEHRKWTEVAFNSIKEGMLVLDNEFKVKYFNEKICNILGTCKNEIYKLDMKVLLKDIVKDMYELNDSGKIAYREISLYIKNKRIDCNISITPVSMSGNYIGFVIVVQKADIMHVVVNKIAGFSSRYDFDNILTNNLRMMDIIEDAKRIAQNECAVLITGESGTGKELFAHSIHNGSKRCSGPFVAINCAALPKDLVESELFGYEKGAFTGASKEGHPGKFELANGGTIFLDEIGELPLEIQSKLLRVLDNHTISRIGGKYERNLDVRIVTATNRDLIKEVNARNFRSDLYFRLNVFNIRLIPLRERKEDIEMFVEFFLNRLSKKNQMKIEHIDKSFIDIVINYNWPGNVRELENVVQRAYYLSKDEVITDSLIPEYIRESVEDIEDCTISLENDSKNKIKTVDQVERELIIKALEQCNGNVVNASKLIKMGKSTLYRKIKKYNLE</sequence>
<dbReference type="InterPro" id="IPR025662">
    <property type="entry name" value="Sigma_54_int_dom_ATP-bd_1"/>
</dbReference>
<evidence type="ECO:0000313" key="7">
    <source>
        <dbReference type="EMBL" id="MEY7999894.1"/>
    </source>
</evidence>
<gene>
    <name evidence="7" type="ORF">AB8U03_06745</name>
</gene>
<dbReference type="Proteomes" id="UP001564657">
    <property type="component" value="Unassembled WGS sequence"/>
</dbReference>
<evidence type="ECO:0000256" key="1">
    <source>
        <dbReference type="ARBA" id="ARBA00022741"/>
    </source>
</evidence>
<dbReference type="EMBL" id="JBGEWD010000005">
    <property type="protein sequence ID" value="MEY7999894.1"/>
    <property type="molecule type" value="Genomic_DNA"/>
</dbReference>
<accession>A0ABV4BMA5</accession>
<evidence type="ECO:0000259" key="6">
    <source>
        <dbReference type="PROSITE" id="PS50045"/>
    </source>
</evidence>
<evidence type="ECO:0000256" key="4">
    <source>
        <dbReference type="ARBA" id="ARBA00023125"/>
    </source>
</evidence>
<dbReference type="SUPFAM" id="SSF55785">
    <property type="entry name" value="PYP-like sensor domain (PAS domain)"/>
    <property type="match status" value="1"/>
</dbReference>
<dbReference type="Pfam" id="PF00158">
    <property type="entry name" value="Sigma54_activat"/>
    <property type="match status" value="1"/>
</dbReference>
<keyword evidence="2" id="KW-0067">ATP-binding</keyword>
<dbReference type="SMART" id="SM00382">
    <property type="entry name" value="AAA"/>
    <property type="match status" value="1"/>
</dbReference>
<dbReference type="Gene3D" id="3.40.50.300">
    <property type="entry name" value="P-loop containing nucleotide triphosphate hydrolases"/>
    <property type="match status" value="1"/>
</dbReference>
<dbReference type="InterPro" id="IPR003018">
    <property type="entry name" value="GAF"/>
</dbReference>
<evidence type="ECO:0000256" key="2">
    <source>
        <dbReference type="ARBA" id="ARBA00022840"/>
    </source>
</evidence>
<dbReference type="RefSeq" id="WP_369703785.1">
    <property type="nucleotide sequence ID" value="NZ_JBGEWD010000005.1"/>
</dbReference>
<dbReference type="PROSITE" id="PS00688">
    <property type="entry name" value="SIGMA54_INTERACT_3"/>
    <property type="match status" value="1"/>
</dbReference>
<dbReference type="PANTHER" id="PTHR32071">
    <property type="entry name" value="TRANSCRIPTIONAL REGULATORY PROTEIN"/>
    <property type="match status" value="1"/>
</dbReference>
<organism evidence="7 8">
    <name type="scientific">Clostridium moutaii</name>
    <dbReference type="NCBI Taxonomy" id="3240932"/>
    <lineage>
        <taxon>Bacteria</taxon>
        <taxon>Bacillati</taxon>
        <taxon>Bacillota</taxon>
        <taxon>Clostridia</taxon>
        <taxon>Eubacteriales</taxon>
        <taxon>Clostridiaceae</taxon>
        <taxon>Clostridium</taxon>
    </lineage>
</organism>
<keyword evidence="4" id="KW-0238">DNA-binding</keyword>
<dbReference type="InterPro" id="IPR058031">
    <property type="entry name" value="AAA_lid_NorR"/>
</dbReference>
<dbReference type="PRINTS" id="PR01590">
    <property type="entry name" value="HTHFIS"/>
</dbReference>
<proteinExistence type="predicted"/>
<keyword evidence="8" id="KW-1185">Reference proteome</keyword>
<dbReference type="InterPro" id="IPR025944">
    <property type="entry name" value="Sigma_54_int_dom_CS"/>
</dbReference>
<dbReference type="InterPro" id="IPR002197">
    <property type="entry name" value="HTH_Fis"/>
</dbReference>
<name>A0ABV4BMA5_9CLOT</name>